<proteinExistence type="predicted"/>
<sequence length="144" mass="16589">MNLFPELSVAEVSNEKLLPMYMEWAFDFEKGELKVKHGKYYLVEGNEALKIWIYKALRTPRFIFNAYTHNYGSELGTLVGTVEDKDILYSEISRYIEEVLLANPYIISVSDFNFSRSKSSEVDVRFNVNTIYGSMDEKIGVSDG</sequence>
<dbReference type="Pfam" id="PF10934">
    <property type="entry name" value="Sheath_initiator"/>
    <property type="match status" value="1"/>
</dbReference>
<name>A0A8S5U2Y1_9CAUD</name>
<dbReference type="InterPro" id="IPR020288">
    <property type="entry name" value="Sheath_initiator"/>
</dbReference>
<organism evidence="1">
    <name type="scientific">Myoviridae sp. ctQdF5</name>
    <dbReference type="NCBI Taxonomy" id="2825101"/>
    <lineage>
        <taxon>Viruses</taxon>
        <taxon>Duplodnaviria</taxon>
        <taxon>Heunggongvirae</taxon>
        <taxon>Uroviricota</taxon>
        <taxon>Caudoviricetes</taxon>
    </lineage>
</organism>
<dbReference type="EMBL" id="BK015995">
    <property type="protein sequence ID" value="DAF88774.1"/>
    <property type="molecule type" value="Genomic_DNA"/>
</dbReference>
<evidence type="ECO:0008006" key="2">
    <source>
        <dbReference type="Google" id="ProtNLM"/>
    </source>
</evidence>
<reference evidence="1" key="1">
    <citation type="journal article" date="2021" name="Proc. Natl. Acad. Sci. U.S.A.">
        <title>A Catalog of Tens of Thousands of Viruses from Human Metagenomes Reveals Hidden Associations with Chronic Diseases.</title>
        <authorList>
            <person name="Tisza M.J."/>
            <person name="Buck C.B."/>
        </authorList>
    </citation>
    <scope>NUCLEOTIDE SEQUENCE</scope>
    <source>
        <strain evidence="1">CtQdF5</strain>
    </source>
</reference>
<accession>A0A8S5U2Y1</accession>
<evidence type="ECO:0000313" key="1">
    <source>
        <dbReference type="EMBL" id="DAF88774.1"/>
    </source>
</evidence>
<protein>
    <recommendedName>
        <fullName evidence="2">DUF2634 domain-containing protein</fullName>
    </recommendedName>
</protein>